<dbReference type="AlphaFoldDB" id="A0A6J6IQU8"/>
<accession>A0A6J6IQU8</accession>
<protein>
    <submittedName>
        <fullName evidence="2">Unannotated protein</fullName>
    </submittedName>
</protein>
<sequence length="445" mass="47939">MNDNANNGGPGGLNPEDFEAFMRQFLSGNSGIDNEQLAKAAGLPSDPAALAAMMEQLKSAMSSLSAQGSNPGVNWEMATAQARGIAKTGALAISDGSRKSIQEAVSIGSLWLNEATSIPEVTGEPKLLSRELWVADAMPLFQALSEPVANRMSEALSENLSMNAPEELQEILGSASGVMKSAGGALFAMQLGQALGKLSQEVLTGGDIGLPIFKDSRAAFVTQNLEAFITGLEIEKDQAYIYLVTRELAHVRLFRHSKWLREAIVSQISKYAAEISIDNTRIIELAEEFDPQNPDELREALQSGAFIAERTSDQNDALASIETLLALIEGWVDVATETATRRMPKAAAVAEAIRRRRATGGPAELTFGTLVGLELRPRRLREASAMWRAIGEAVGNEKRDSLWDHPDLLPNSKDIENPAGVISKLREGGDTPDAFDQALRDLLDK</sequence>
<reference evidence="2" key="1">
    <citation type="submission" date="2020-05" db="EMBL/GenBank/DDBJ databases">
        <authorList>
            <person name="Chiriac C."/>
            <person name="Salcher M."/>
            <person name="Ghai R."/>
            <person name="Kavagutti S V."/>
        </authorList>
    </citation>
    <scope>NUCLEOTIDE SEQUENCE</scope>
</reference>
<dbReference type="PANTHER" id="PTHR39420:SF2">
    <property type="entry name" value="HYDROLASE"/>
    <property type="match status" value="1"/>
</dbReference>
<dbReference type="InterPro" id="IPR018766">
    <property type="entry name" value="Zinicin_2"/>
</dbReference>
<evidence type="ECO:0000313" key="1">
    <source>
        <dbReference type="EMBL" id="CAB4552286.1"/>
    </source>
</evidence>
<proteinExistence type="predicted"/>
<dbReference type="EMBL" id="CAEZVO010000008">
    <property type="protein sequence ID" value="CAB4626950.1"/>
    <property type="molecule type" value="Genomic_DNA"/>
</dbReference>
<gene>
    <name evidence="1" type="ORF">UFOPK1561_00369</name>
    <name evidence="2" type="ORF">UFOPK2044_00131</name>
</gene>
<dbReference type="InterPro" id="IPR042271">
    <property type="entry name" value="Zinicin_2_N"/>
</dbReference>
<dbReference type="NCBIfam" id="TIGR03624">
    <property type="entry name" value="putative hydrolase"/>
    <property type="match status" value="1"/>
</dbReference>
<evidence type="ECO:0000313" key="2">
    <source>
        <dbReference type="EMBL" id="CAB4626950.1"/>
    </source>
</evidence>
<dbReference type="Pfam" id="PF10103">
    <property type="entry name" value="Zincin_2"/>
    <property type="match status" value="1"/>
</dbReference>
<dbReference type="PANTHER" id="PTHR39420">
    <property type="match status" value="1"/>
</dbReference>
<dbReference type="SUPFAM" id="SSF55486">
    <property type="entry name" value="Metalloproteases ('zincins'), catalytic domain"/>
    <property type="match status" value="1"/>
</dbReference>
<organism evidence="2">
    <name type="scientific">freshwater metagenome</name>
    <dbReference type="NCBI Taxonomy" id="449393"/>
    <lineage>
        <taxon>unclassified sequences</taxon>
        <taxon>metagenomes</taxon>
        <taxon>ecological metagenomes</taxon>
    </lineage>
</organism>
<dbReference type="EMBL" id="CAEZSZ010000026">
    <property type="protein sequence ID" value="CAB4552286.1"/>
    <property type="molecule type" value="Genomic_DNA"/>
</dbReference>
<name>A0A6J6IQU8_9ZZZZ</name>
<dbReference type="Gene3D" id="1.20.150.30">
    <property type="entry name" value="Zincin-like metallopeptidase, N-terminal domain"/>
    <property type="match status" value="1"/>
</dbReference>